<evidence type="ECO:0000313" key="3">
    <source>
        <dbReference type="Proteomes" id="UP000690515"/>
    </source>
</evidence>
<feature type="signal peptide" evidence="1">
    <location>
        <begin position="1"/>
        <end position="20"/>
    </location>
</feature>
<keyword evidence="1" id="KW-0732">Signal</keyword>
<reference evidence="2 3" key="1">
    <citation type="submission" date="2021-04" db="EMBL/GenBank/DDBJ databases">
        <authorList>
            <person name="Pira H."/>
            <person name="Risdian C."/>
            <person name="Wink J."/>
        </authorList>
    </citation>
    <scope>NUCLEOTIDE SEQUENCE [LARGE SCALE GENOMIC DNA]</scope>
    <source>
        <strain evidence="2 3">WH53</strain>
    </source>
</reference>
<name>A0ABS5ZLB0_9GAMM</name>
<feature type="chain" id="PRO_5045128617" evidence="1">
    <location>
        <begin position="21"/>
        <end position="103"/>
    </location>
</feature>
<dbReference type="SUPFAM" id="SSF48452">
    <property type="entry name" value="TPR-like"/>
    <property type="match status" value="1"/>
</dbReference>
<evidence type="ECO:0000256" key="1">
    <source>
        <dbReference type="SAM" id="SignalP"/>
    </source>
</evidence>
<dbReference type="Pfam" id="PF13174">
    <property type="entry name" value="TPR_6"/>
    <property type="match status" value="1"/>
</dbReference>
<evidence type="ECO:0000313" key="2">
    <source>
        <dbReference type="EMBL" id="MBU2713907.1"/>
    </source>
</evidence>
<keyword evidence="3" id="KW-1185">Reference proteome</keyword>
<proteinExistence type="predicted"/>
<protein>
    <submittedName>
        <fullName evidence="2">Tetratricopeptide repeat protein</fullName>
    </submittedName>
</protein>
<gene>
    <name evidence="2" type="ORF">KCG35_22900</name>
</gene>
<accession>A0ABS5ZLB0</accession>
<dbReference type="PROSITE" id="PS51257">
    <property type="entry name" value="PROKAR_LIPOPROTEIN"/>
    <property type="match status" value="1"/>
</dbReference>
<dbReference type="Gene3D" id="1.25.40.10">
    <property type="entry name" value="Tetratricopeptide repeat domain"/>
    <property type="match status" value="1"/>
</dbReference>
<dbReference type="RefSeq" id="WP_215822182.1">
    <property type="nucleotide sequence ID" value="NZ_JAGSOY010000118.1"/>
</dbReference>
<dbReference type="Proteomes" id="UP000690515">
    <property type="component" value="Unassembled WGS sequence"/>
</dbReference>
<dbReference type="InterPro" id="IPR019734">
    <property type="entry name" value="TPR_rpt"/>
</dbReference>
<dbReference type="EMBL" id="JAGSOY010000118">
    <property type="protein sequence ID" value="MBU2713907.1"/>
    <property type="molecule type" value="Genomic_DNA"/>
</dbReference>
<dbReference type="InterPro" id="IPR011990">
    <property type="entry name" value="TPR-like_helical_dom_sf"/>
</dbReference>
<comment type="caution">
    <text evidence="2">The sequence shown here is derived from an EMBL/GenBank/DDBJ whole genome shotgun (WGS) entry which is preliminary data.</text>
</comment>
<sequence>MKKLLWVILALTLTGCGSMARDGAFIRAQNNFSDGDFEETIEISDRALRMYEYDNEAKAQLLFLKAQSYQKLNKSAEARTTYQFIIDKYPNTEYAYRAKQALN</sequence>
<organism evidence="2 3">
    <name type="scientific">Zooshikella harenae</name>
    <dbReference type="NCBI Taxonomy" id="2827238"/>
    <lineage>
        <taxon>Bacteria</taxon>
        <taxon>Pseudomonadati</taxon>
        <taxon>Pseudomonadota</taxon>
        <taxon>Gammaproteobacteria</taxon>
        <taxon>Oceanospirillales</taxon>
        <taxon>Zooshikellaceae</taxon>
        <taxon>Zooshikella</taxon>
    </lineage>
</organism>